<keyword evidence="5" id="KW-0067">ATP-binding</keyword>
<dbReference type="InterPro" id="IPR006544">
    <property type="entry name" value="P-type_TPase_V"/>
</dbReference>
<evidence type="ECO:0000313" key="9">
    <source>
        <dbReference type="Proteomes" id="UP000324800"/>
    </source>
</evidence>
<comment type="caution">
    <text evidence="8">The sequence shown here is derived from an EMBL/GenBank/DDBJ whole genome shotgun (WGS) entry which is preliminary data.</text>
</comment>
<keyword evidence="2" id="KW-0597">Phosphoprotein</keyword>
<evidence type="ECO:0000256" key="2">
    <source>
        <dbReference type="ARBA" id="ARBA00022553"/>
    </source>
</evidence>
<keyword evidence="4" id="KW-0547">Nucleotide-binding</keyword>
<keyword evidence="6" id="KW-0460">Magnesium</keyword>
<dbReference type="Proteomes" id="UP000324800">
    <property type="component" value="Unassembled WGS sequence"/>
</dbReference>
<gene>
    <name evidence="8" type="ORF">EZS28_030511</name>
</gene>
<proteinExistence type="predicted"/>
<evidence type="ECO:0000256" key="7">
    <source>
        <dbReference type="ARBA" id="ARBA00022967"/>
    </source>
</evidence>
<dbReference type="GO" id="GO:0019829">
    <property type="term" value="F:ATPase-coupled monoatomic cation transmembrane transporter activity"/>
    <property type="evidence" value="ECO:0007669"/>
    <property type="project" value="TreeGrafter"/>
</dbReference>
<keyword evidence="3" id="KW-0479">Metal-binding</keyword>
<protein>
    <submittedName>
        <fullName evidence="8">Uncharacterized protein</fullName>
    </submittedName>
</protein>
<dbReference type="GO" id="GO:0140358">
    <property type="term" value="F:P-type transmembrane transporter activity"/>
    <property type="evidence" value="ECO:0007669"/>
    <property type="project" value="InterPro"/>
</dbReference>
<evidence type="ECO:0000256" key="1">
    <source>
        <dbReference type="ARBA" id="ARBA00004141"/>
    </source>
</evidence>
<dbReference type="OrthoDB" id="48943at2759"/>
<dbReference type="AlphaFoldDB" id="A0A5J4UVT6"/>
<dbReference type="GO" id="GO:0046872">
    <property type="term" value="F:metal ion binding"/>
    <property type="evidence" value="ECO:0007669"/>
    <property type="project" value="UniProtKB-KW"/>
</dbReference>
<comment type="subcellular location">
    <subcellularLocation>
        <location evidence="1">Membrane</location>
        <topology evidence="1">Multi-pass membrane protein</topology>
    </subcellularLocation>
</comment>
<keyword evidence="7" id="KW-1278">Translocase</keyword>
<reference evidence="8 9" key="1">
    <citation type="submission" date="2019-03" db="EMBL/GenBank/DDBJ databases">
        <title>Single cell metagenomics reveals metabolic interactions within the superorganism composed of flagellate Streblomastix strix and complex community of Bacteroidetes bacteria on its surface.</title>
        <authorList>
            <person name="Treitli S.C."/>
            <person name="Kolisko M."/>
            <person name="Husnik F."/>
            <person name="Keeling P."/>
            <person name="Hampl V."/>
        </authorList>
    </citation>
    <scope>NUCLEOTIDE SEQUENCE [LARGE SCALE GENOMIC DNA]</scope>
    <source>
        <strain evidence="8">ST1C</strain>
    </source>
</reference>
<evidence type="ECO:0000256" key="3">
    <source>
        <dbReference type="ARBA" id="ARBA00022723"/>
    </source>
</evidence>
<dbReference type="GO" id="GO:0016020">
    <property type="term" value="C:membrane"/>
    <property type="evidence" value="ECO:0007669"/>
    <property type="project" value="UniProtKB-SubCell"/>
</dbReference>
<sequence>NKASSVWNRYLGDHIQSRYLITMAVPPNLPANMSSGISYGLTRLKDRKILQFVSLRRSPDEVIQISDWGINSLSGLSEQDLLNNFSDRWKSFASQSYSYDGRSELTLNVTGSENEIMSLFLSGLTSCHSFGYINQKFVGDPLDVVMLKFTEQKFKDMENN</sequence>
<feature type="non-terminal residue" evidence="8">
    <location>
        <position position="1"/>
    </location>
</feature>
<organism evidence="8 9">
    <name type="scientific">Streblomastix strix</name>
    <dbReference type="NCBI Taxonomy" id="222440"/>
    <lineage>
        <taxon>Eukaryota</taxon>
        <taxon>Metamonada</taxon>
        <taxon>Preaxostyla</taxon>
        <taxon>Oxymonadida</taxon>
        <taxon>Streblomastigidae</taxon>
        <taxon>Streblomastix</taxon>
    </lineage>
</organism>
<evidence type="ECO:0000256" key="6">
    <source>
        <dbReference type="ARBA" id="ARBA00022842"/>
    </source>
</evidence>
<accession>A0A5J4UVT6</accession>
<dbReference type="PANTHER" id="PTHR45630:SF8">
    <property type="entry name" value="CATION-TRANSPORTING ATPASE"/>
    <property type="match status" value="1"/>
</dbReference>
<dbReference type="GO" id="GO:0005524">
    <property type="term" value="F:ATP binding"/>
    <property type="evidence" value="ECO:0007669"/>
    <property type="project" value="UniProtKB-KW"/>
</dbReference>
<dbReference type="EMBL" id="SNRW01012334">
    <property type="protein sequence ID" value="KAA6373961.1"/>
    <property type="molecule type" value="Genomic_DNA"/>
</dbReference>
<evidence type="ECO:0000313" key="8">
    <source>
        <dbReference type="EMBL" id="KAA6373961.1"/>
    </source>
</evidence>
<evidence type="ECO:0000256" key="4">
    <source>
        <dbReference type="ARBA" id="ARBA00022741"/>
    </source>
</evidence>
<dbReference type="PANTHER" id="PTHR45630">
    <property type="entry name" value="CATION-TRANSPORTING ATPASE-RELATED"/>
    <property type="match status" value="1"/>
</dbReference>
<evidence type="ECO:0000256" key="5">
    <source>
        <dbReference type="ARBA" id="ARBA00022840"/>
    </source>
</evidence>
<name>A0A5J4UVT6_9EUKA</name>